<feature type="binding site" evidence="6">
    <location>
        <position position="245"/>
    </location>
    <ligand>
        <name>K(+)</name>
        <dbReference type="ChEBI" id="CHEBI:29103"/>
    </ligand>
</feature>
<dbReference type="InterPro" id="IPR027368">
    <property type="entry name" value="MnmE_dom2"/>
</dbReference>
<feature type="binding site" evidence="6">
    <location>
        <begin position="265"/>
        <end position="268"/>
    </location>
    <ligand>
        <name>GTP</name>
        <dbReference type="ChEBI" id="CHEBI:37565"/>
    </ligand>
</feature>
<comment type="subcellular location">
    <subcellularLocation>
        <location evidence="6">Cytoplasm</location>
    </subcellularLocation>
</comment>
<dbReference type="HAMAP" id="MF_00379">
    <property type="entry name" value="GTPase_MnmE"/>
    <property type="match status" value="1"/>
</dbReference>
<dbReference type="RefSeq" id="WP_135314104.1">
    <property type="nucleotide sequence ID" value="NZ_CP038439.1"/>
</dbReference>
<dbReference type="InterPro" id="IPR006073">
    <property type="entry name" value="GTP-bd"/>
</dbReference>
<dbReference type="Gene3D" id="3.40.50.300">
    <property type="entry name" value="P-loop containing nucleotide triphosphate hydrolases"/>
    <property type="match status" value="1"/>
</dbReference>
<dbReference type="InterPro" id="IPR027417">
    <property type="entry name" value="P-loop_NTPase"/>
</dbReference>
<feature type="binding site" evidence="6">
    <location>
        <position position="221"/>
    </location>
    <ligand>
        <name>K(+)</name>
        <dbReference type="ChEBI" id="CHEBI:29103"/>
    </ligand>
</feature>
<dbReference type="SUPFAM" id="SSF52540">
    <property type="entry name" value="P-loop containing nucleoside triphosphate hydrolases"/>
    <property type="match status" value="1"/>
</dbReference>
<evidence type="ECO:0000256" key="1">
    <source>
        <dbReference type="ARBA" id="ARBA00011043"/>
    </source>
</evidence>
<dbReference type="InterPro" id="IPR018948">
    <property type="entry name" value="GTP-bd_TrmE_N"/>
</dbReference>
<dbReference type="NCBIfam" id="NF003661">
    <property type="entry name" value="PRK05291.1-3"/>
    <property type="match status" value="1"/>
</dbReference>
<dbReference type="Pfam" id="PF12631">
    <property type="entry name" value="MnmE_helical"/>
    <property type="match status" value="1"/>
</dbReference>
<keyword evidence="6" id="KW-0963">Cytoplasm</keyword>
<dbReference type="InterPro" id="IPR004520">
    <property type="entry name" value="GTPase_MnmE"/>
</dbReference>
<feature type="binding site" evidence="6">
    <location>
        <position position="421"/>
    </location>
    <ligand>
        <name>(6S)-5-formyl-5,6,7,8-tetrahydrofolate</name>
        <dbReference type="ChEBI" id="CHEBI:57457"/>
    </ligand>
</feature>
<comment type="similarity">
    <text evidence="1 6">Belongs to the TRAFAC class TrmE-Era-EngA-EngB-Septin-like GTPase superfamily. TrmE GTPase family.</text>
</comment>
<keyword evidence="6" id="KW-0460">Magnesium</keyword>
<keyword evidence="3 6" id="KW-0547">Nucleotide-binding</keyword>
<evidence type="ECO:0000313" key="8">
    <source>
        <dbReference type="EMBL" id="QBX35839.1"/>
    </source>
</evidence>
<dbReference type="GO" id="GO:0030488">
    <property type="term" value="P:tRNA methylation"/>
    <property type="evidence" value="ECO:0007669"/>
    <property type="project" value="TreeGrafter"/>
</dbReference>
<keyword evidence="6" id="KW-0479">Metal-binding</keyword>
<dbReference type="NCBIfam" id="TIGR00231">
    <property type="entry name" value="small_GTP"/>
    <property type="match status" value="1"/>
</dbReference>
<dbReference type="SUPFAM" id="SSF103025">
    <property type="entry name" value="Folate-binding domain"/>
    <property type="match status" value="1"/>
</dbReference>
<dbReference type="PRINTS" id="PR00326">
    <property type="entry name" value="GTP1OBG"/>
</dbReference>
<gene>
    <name evidence="6 8" type="primary">mnmE</name>
    <name evidence="6" type="synonym">trmE</name>
    <name evidence="8" type="ORF">E4191_14945</name>
</gene>
<dbReference type="Proteomes" id="UP000296374">
    <property type="component" value="Chromosome"/>
</dbReference>
<dbReference type="AlphaFoldDB" id="A0A4P7HNK1"/>
<evidence type="ECO:0000256" key="4">
    <source>
        <dbReference type="ARBA" id="ARBA00022958"/>
    </source>
</evidence>
<dbReference type="Pfam" id="PF01926">
    <property type="entry name" value="MMR_HSR1"/>
    <property type="match status" value="1"/>
</dbReference>
<organism evidence="8 9">
    <name type="scientific">Paracoccus liaowanqingii</name>
    <dbReference type="NCBI Taxonomy" id="2560053"/>
    <lineage>
        <taxon>Bacteria</taxon>
        <taxon>Pseudomonadati</taxon>
        <taxon>Pseudomonadota</taxon>
        <taxon>Alphaproteobacteria</taxon>
        <taxon>Rhodobacterales</taxon>
        <taxon>Paracoccaceae</taxon>
        <taxon>Paracoccus</taxon>
    </lineage>
</organism>
<keyword evidence="6" id="KW-0378">Hydrolase</keyword>
<keyword evidence="4 6" id="KW-0630">Potassium</keyword>
<dbReference type="InterPro" id="IPR027266">
    <property type="entry name" value="TrmE/GcvT-like"/>
</dbReference>
<dbReference type="GO" id="GO:0005525">
    <property type="term" value="F:GTP binding"/>
    <property type="evidence" value="ECO:0007669"/>
    <property type="project" value="UniProtKB-UniRule"/>
</dbReference>
<keyword evidence="2 6" id="KW-0819">tRNA processing</keyword>
<dbReference type="Gene3D" id="1.20.120.430">
    <property type="entry name" value="tRNA modification GTPase MnmE domain 2"/>
    <property type="match status" value="1"/>
</dbReference>
<dbReference type="CDD" id="cd04164">
    <property type="entry name" value="trmE"/>
    <property type="match status" value="1"/>
</dbReference>
<feature type="domain" description="TrmE-type G" evidence="7">
    <location>
        <begin position="211"/>
        <end position="350"/>
    </location>
</feature>
<dbReference type="PANTHER" id="PTHR42714:SF2">
    <property type="entry name" value="TRNA MODIFICATION GTPASE GTPBP3, MITOCHONDRIAL"/>
    <property type="match status" value="1"/>
</dbReference>
<dbReference type="InterPro" id="IPR005225">
    <property type="entry name" value="Small_GTP-bd"/>
</dbReference>
<dbReference type="EC" id="3.6.-.-" evidence="6"/>
<feature type="binding site" evidence="6">
    <location>
        <position position="76"/>
    </location>
    <ligand>
        <name>(6S)-5-formyl-5,6,7,8-tetrahydrofolate</name>
        <dbReference type="ChEBI" id="CHEBI:57457"/>
    </ligand>
</feature>
<dbReference type="KEGG" id="plia:E4191_14945"/>
<comment type="caution">
    <text evidence="6">Lacks conserved residue(s) required for the propagation of feature annotation.</text>
</comment>
<feature type="binding site" evidence="6">
    <location>
        <position position="246"/>
    </location>
    <ligand>
        <name>Mg(2+)</name>
        <dbReference type="ChEBI" id="CHEBI:18420"/>
    </ligand>
</feature>
<proteinExistence type="inferred from homology"/>
<dbReference type="InterPro" id="IPR025867">
    <property type="entry name" value="MnmE_helical"/>
</dbReference>
<evidence type="ECO:0000313" key="9">
    <source>
        <dbReference type="Proteomes" id="UP000296374"/>
    </source>
</evidence>
<dbReference type="Pfam" id="PF10396">
    <property type="entry name" value="TrmE_N"/>
    <property type="match status" value="1"/>
</dbReference>
<dbReference type="CDD" id="cd14858">
    <property type="entry name" value="TrmE_N"/>
    <property type="match status" value="1"/>
</dbReference>
<accession>A0A4P7HNK1</accession>
<dbReference type="InterPro" id="IPR031168">
    <property type="entry name" value="G_TrmE"/>
</dbReference>
<dbReference type="GO" id="GO:0005737">
    <property type="term" value="C:cytoplasm"/>
    <property type="evidence" value="ECO:0007669"/>
    <property type="project" value="UniProtKB-SubCell"/>
</dbReference>
<feature type="binding site" evidence="6">
    <location>
        <position position="240"/>
    </location>
    <ligand>
        <name>K(+)</name>
        <dbReference type="ChEBI" id="CHEBI:29103"/>
    </ligand>
</feature>
<dbReference type="PROSITE" id="PS51709">
    <property type="entry name" value="G_TRME"/>
    <property type="match status" value="1"/>
</dbReference>
<dbReference type="Gene3D" id="3.30.1360.120">
    <property type="entry name" value="Probable tRNA modification gtpase trme, domain 1"/>
    <property type="match status" value="1"/>
</dbReference>
<feature type="binding site" evidence="6">
    <location>
        <begin position="221"/>
        <end position="226"/>
    </location>
    <ligand>
        <name>GTP</name>
        <dbReference type="ChEBI" id="CHEBI:37565"/>
    </ligand>
</feature>
<evidence type="ECO:0000256" key="5">
    <source>
        <dbReference type="ARBA" id="ARBA00023134"/>
    </source>
</evidence>
<dbReference type="GO" id="GO:0003924">
    <property type="term" value="F:GTPase activity"/>
    <property type="evidence" value="ECO:0007669"/>
    <property type="project" value="UniProtKB-UniRule"/>
</dbReference>
<feature type="binding site" evidence="6">
    <location>
        <begin position="240"/>
        <end position="246"/>
    </location>
    <ligand>
        <name>GTP</name>
        <dbReference type="ChEBI" id="CHEBI:37565"/>
    </ligand>
</feature>
<feature type="binding site" evidence="6">
    <location>
        <position position="225"/>
    </location>
    <ligand>
        <name>Mg(2+)</name>
        <dbReference type="ChEBI" id="CHEBI:18420"/>
    </ligand>
</feature>
<reference evidence="9" key="1">
    <citation type="submission" date="2019-03" db="EMBL/GenBank/DDBJ databases">
        <authorList>
            <person name="Li J."/>
        </authorList>
    </citation>
    <scope>NUCLEOTIDE SEQUENCE [LARGE SCALE GENOMIC DNA]</scope>
    <source>
        <strain evidence="9">2251</strain>
    </source>
</reference>
<evidence type="ECO:0000256" key="3">
    <source>
        <dbReference type="ARBA" id="ARBA00022741"/>
    </source>
</evidence>
<feature type="binding site" evidence="6">
    <location>
        <position position="20"/>
    </location>
    <ligand>
        <name>(6S)-5-formyl-5,6,7,8-tetrahydrofolate</name>
        <dbReference type="ChEBI" id="CHEBI:57457"/>
    </ligand>
</feature>
<sequence length="421" mass="45111">MDLIFAEATPPGRGGVSVIRLSGDGAREAAERLVGPLELPRHAYFRDLAQDGDLIDQVLALWFAQGSSFTGEEVAELHLHGAPVIARRVARALIEMGARPAEAGEFTRRAFLNGRMDLAEIEGLGDLLAAETEAQRKLALRGVSGELARRAEEWRALLIEAGALVEVSVDFADEDVPDEVPDRVFEAVAELRVRIQKEIDGFQAAERIREGFEVAIIGPPNAGKSSLLNRLARREMAIVSEVAGTTRDVIELRFDLKGLAVTFLDTAGLREACDAVESAGVERARGRARDADLRIHLSRDAQAVTDLWMPGDLTVRSHADDGLPSAGLSVSSLTGAGIDNMLADIQREVSGRIAGAGIVSHDRQRAELVGAITALDGLERLPAELVAESLRGAASCLDRLVGQIGADDYLDAIFSSFCIGK</sequence>
<dbReference type="EMBL" id="CP038439">
    <property type="protein sequence ID" value="QBX35839.1"/>
    <property type="molecule type" value="Genomic_DNA"/>
</dbReference>
<dbReference type="PANTHER" id="PTHR42714">
    <property type="entry name" value="TRNA MODIFICATION GTPASE GTPBP3"/>
    <property type="match status" value="1"/>
</dbReference>
<comment type="function">
    <text evidence="6">Exhibits a very high intrinsic GTPase hydrolysis rate. Involved in the addition of a carboxymethylaminomethyl (cmnm) group at the wobble position (U34) of certain tRNAs, forming tRNA-cmnm(5)s(2)U34.</text>
</comment>
<protein>
    <recommendedName>
        <fullName evidence="6">tRNA modification GTPase MnmE</fullName>
        <ecNumber evidence="6">3.6.-.-</ecNumber>
    </recommendedName>
</protein>
<dbReference type="GO" id="GO:0046872">
    <property type="term" value="F:metal ion binding"/>
    <property type="evidence" value="ECO:0007669"/>
    <property type="project" value="UniProtKB-KW"/>
</dbReference>
<evidence type="ECO:0000256" key="2">
    <source>
        <dbReference type="ARBA" id="ARBA00022694"/>
    </source>
</evidence>
<evidence type="ECO:0000256" key="6">
    <source>
        <dbReference type="HAMAP-Rule" id="MF_00379"/>
    </source>
</evidence>
<name>A0A4P7HNK1_9RHOB</name>
<comment type="cofactor">
    <cofactor evidence="6">
        <name>K(+)</name>
        <dbReference type="ChEBI" id="CHEBI:29103"/>
    </cofactor>
    <text evidence="6">Binds 1 potassium ion per subunit.</text>
</comment>
<dbReference type="GO" id="GO:0002098">
    <property type="term" value="P:tRNA wobble uridine modification"/>
    <property type="evidence" value="ECO:0007669"/>
    <property type="project" value="TreeGrafter"/>
</dbReference>
<dbReference type="SUPFAM" id="SSF116878">
    <property type="entry name" value="TrmE connector domain"/>
    <property type="match status" value="1"/>
</dbReference>
<feature type="binding site" evidence="6">
    <location>
        <position position="115"/>
    </location>
    <ligand>
        <name>(6S)-5-formyl-5,6,7,8-tetrahydrofolate</name>
        <dbReference type="ChEBI" id="CHEBI:57457"/>
    </ligand>
</feature>
<comment type="subunit">
    <text evidence="6">Homodimer. Heterotetramer of two MnmE and two MnmG subunits.</text>
</comment>
<evidence type="ECO:0000259" key="7">
    <source>
        <dbReference type="PROSITE" id="PS51709"/>
    </source>
</evidence>
<feature type="binding site" evidence="6">
    <location>
        <position position="242"/>
    </location>
    <ligand>
        <name>K(+)</name>
        <dbReference type="ChEBI" id="CHEBI:29103"/>
    </ligand>
</feature>
<keyword evidence="5 6" id="KW-0342">GTP-binding</keyword>